<organism evidence="2 3">
    <name type="scientific">Gemmata palustris</name>
    <dbReference type="NCBI Taxonomy" id="2822762"/>
    <lineage>
        <taxon>Bacteria</taxon>
        <taxon>Pseudomonadati</taxon>
        <taxon>Planctomycetota</taxon>
        <taxon>Planctomycetia</taxon>
        <taxon>Gemmatales</taxon>
        <taxon>Gemmataceae</taxon>
        <taxon>Gemmata</taxon>
    </lineage>
</organism>
<evidence type="ECO:0000313" key="3">
    <source>
        <dbReference type="Proteomes" id="UP000676565"/>
    </source>
</evidence>
<dbReference type="InterPro" id="IPR014284">
    <property type="entry name" value="RNA_pol_sigma-70_dom"/>
</dbReference>
<protein>
    <submittedName>
        <fullName evidence="2">Sigma-70 family RNA polymerase sigma factor</fullName>
    </submittedName>
</protein>
<evidence type="ECO:0000259" key="1">
    <source>
        <dbReference type="Pfam" id="PF08281"/>
    </source>
</evidence>
<dbReference type="InterPro" id="IPR036388">
    <property type="entry name" value="WH-like_DNA-bd_sf"/>
</dbReference>
<dbReference type="InterPro" id="IPR013324">
    <property type="entry name" value="RNA_pol_sigma_r3/r4-like"/>
</dbReference>
<dbReference type="InterPro" id="IPR013249">
    <property type="entry name" value="RNA_pol_sigma70_r4_t2"/>
</dbReference>
<accession>A0ABS5BPF5</accession>
<name>A0ABS5BPF5_9BACT</name>
<dbReference type="RefSeq" id="WP_210653684.1">
    <property type="nucleotide sequence ID" value="NZ_JAGKQQ010000001.1"/>
</dbReference>
<sequence length="199" mass="22008">MVEANTTAAVQYYLDELAHDVPAEPVVRALLGRAVRRLQQLCATLLHRNYPRLTRPPLNLQSNELLGAVVERLLKALREARPATVREFFALAAQHMRWELNDLARDLDEQPPVGAIDGLLPAPPGSDSGLSSECRRIIAAIDTLPADEREVFDLVRLQGMTQVEAAAVLGVATRTIKRRLDRGLLLLTERLNDLRPGAS</sequence>
<feature type="domain" description="RNA polymerase sigma factor 70 region 4 type 2" evidence="1">
    <location>
        <begin position="135"/>
        <end position="185"/>
    </location>
</feature>
<dbReference type="NCBIfam" id="TIGR02937">
    <property type="entry name" value="sigma70-ECF"/>
    <property type="match status" value="1"/>
</dbReference>
<proteinExistence type="predicted"/>
<gene>
    <name evidence="2" type="ORF">J8F10_09995</name>
</gene>
<dbReference type="Proteomes" id="UP000676565">
    <property type="component" value="Unassembled WGS sequence"/>
</dbReference>
<dbReference type="EMBL" id="JAGKQQ010000001">
    <property type="protein sequence ID" value="MBP3955612.1"/>
    <property type="molecule type" value="Genomic_DNA"/>
</dbReference>
<dbReference type="CDD" id="cd06171">
    <property type="entry name" value="Sigma70_r4"/>
    <property type="match status" value="1"/>
</dbReference>
<dbReference type="Pfam" id="PF08281">
    <property type="entry name" value="Sigma70_r4_2"/>
    <property type="match status" value="1"/>
</dbReference>
<dbReference type="Gene3D" id="1.10.10.10">
    <property type="entry name" value="Winged helix-like DNA-binding domain superfamily/Winged helix DNA-binding domain"/>
    <property type="match status" value="1"/>
</dbReference>
<evidence type="ECO:0000313" key="2">
    <source>
        <dbReference type="EMBL" id="MBP3955612.1"/>
    </source>
</evidence>
<reference evidence="2 3" key="1">
    <citation type="submission" date="2021-04" db="EMBL/GenBank/DDBJ databases">
        <authorList>
            <person name="Ivanova A."/>
        </authorList>
    </citation>
    <scope>NUCLEOTIDE SEQUENCE [LARGE SCALE GENOMIC DNA]</scope>
    <source>
        <strain evidence="2 3">G18</strain>
    </source>
</reference>
<comment type="caution">
    <text evidence="2">The sequence shown here is derived from an EMBL/GenBank/DDBJ whole genome shotgun (WGS) entry which is preliminary data.</text>
</comment>
<dbReference type="SUPFAM" id="SSF88659">
    <property type="entry name" value="Sigma3 and sigma4 domains of RNA polymerase sigma factors"/>
    <property type="match status" value="1"/>
</dbReference>
<keyword evidence="3" id="KW-1185">Reference proteome</keyword>